<keyword evidence="12" id="KW-0472">Membrane</keyword>
<evidence type="ECO:0000256" key="4">
    <source>
        <dbReference type="ARBA" id="ARBA00011802"/>
    </source>
</evidence>
<evidence type="ECO:0000256" key="2">
    <source>
        <dbReference type="ARBA" id="ARBA00004367"/>
    </source>
</evidence>
<evidence type="ECO:0000256" key="8">
    <source>
        <dbReference type="ARBA" id="ARBA00022824"/>
    </source>
</evidence>
<evidence type="ECO:0000256" key="7">
    <source>
        <dbReference type="ARBA" id="ARBA00022729"/>
    </source>
</evidence>
<organism evidence="17">
    <name type="scientific">Melanopsichium pennsylvanicum 4</name>
    <dbReference type="NCBI Taxonomy" id="1398559"/>
    <lineage>
        <taxon>Eukaryota</taxon>
        <taxon>Fungi</taxon>
        <taxon>Dikarya</taxon>
        <taxon>Basidiomycota</taxon>
        <taxon>Ustilaginomycotina</taxon>
        <taxon>Ustilaginomycetes</taxon>
        <taxon>Ustilaginales</taxon>
        <taxon>Ustilaginaceae</taxon>
        <taxon>Melanopsichium</taxon>
    </lineage>
</organism>
<evidence type="ECO:0000256" key="3">
    <source>
        <dbReference type="ARBA" id="ARBA00008277"/>
    </source>
</evidence>
<keyword evidence="5" id="KW-0813">Transport</keyword>
<dbReference type="InterPro" id="IPR007266">
    <property type="entry name" value="Ero1"/>
</dbReference>
<evidence type="ECO:0000256" key="9">
    <source>
        <dbReference type="ARBA" id="ARBA00022827"/>
    </source>
</evidence>
<evidence type="ECO:0000256" key="1">
    <source>
        <dbReference type="ARBA" id="ARBA00001974"/>
    </source>
</evidence>
<keyword evidence="9" id="KW-0274">FAD</keyword>
<evidence type="ECO:0000313" key="17">
    <source>
        <dbReference type="EMBL" id="CDI53002.1"/>
    </source>
</evidence>
<accession>A0A077R2E1</accession>
<reference evidence="17" key="1">
    <citation type="journal article" date="2014" name="Genome Biol. Evol.">
        <title>Gene Loss Rather Than Gene Gain Is Associated with a Host Jump from Monocots to Dicots in the Smut Fungus Melanopsichium pennsylvanicum.</title>
        <authorList>
            <person name="Sharma R."/>
            <person name="Mishra B."/>
            <person name="Runge F."/>
            <person name="Thines M."/>
        </authorList>
    </citation>
    <scope>NUCLEOTIDE SEQUENCE</scope>
    <source>
        <strain evidence="17">4</strain>
    </source>
</reference>
<dbReference type="InterPro" id="IPR037192">
    <property type="entry name" value="ERO1-like_sf"/>
</dbReference>
<evidence type="ECO:0000256" key="5">
    <source>
        <dbReference type="ARBA" id="ARBA00022448"/>
    </source>
</evidence>
<sequence length="621" mass="69416">MHSHFGSNSKSIRLPLRQHWSLHRLSLSLALLSIAIISLLLLAATPASVLATTINPSRPALFRSPASHSSRGADFLQQVLTKPSKQPSTPPLNSSPICRPTGQIEDASCDYETVETINSQFFDRLDTLRKTHFFKFYKVNLFKECPFWNENGFCMNRACSVETEDESNVPREFRVKRLSSVTTASPKDVVMSASDASCSCSHTEFCHLDDEEGEQGVYVDLLKNPERFTGYAGPSANRVWKSIYEENCFSGVKFVEPARPQSSGGTGFVDKTMLQGSSPAMAGLAGGGGFSGLVSSLQAPLDSGDSEQCLEKRVFYRIISGLHASISIHICHDFLDTKTGEWAPNLECFITRIAEHPERLQNVYFDYVLLLRALSRLGDSSQNFSLRAGDTIQDPTAVAQLDQLIADARACPTTFDEAQMFNGQNRESLELKQEFRQHFRNISTIMDCVGCDKCRLWGKLQVNGIGTALKLLFNRNEKEGVEEVRLQKSELVALVNAAHRIAESLRAVELFRDMYQEQQALLPARREEERSEAKQETRNRETKSHHFSDNCKGRIRDNETESTSFEQLHREGESTLASLLSWLEKRAEACKRSVVQCLHALGFVTGYTTESSATTSKHSEL</sequence>
<evidence type="ECO:0000256" key="16">
    <source>
        <dbReference type="SAM" id="MobiDB-lite"/>
    </source>
</evidence>
<comment type="subunit">
    <text evidence="4">May function both as a monomer and a homodimer.</text>
</comment>
<dbReference type="PANTHER" id="PTHR12613:SF0">
    <property type="entry name" value="ERO1-LIKE PROTEIN"/>
    <property type="match status" value="1"/>
</dbReference>
<feature type="region of interest" description="Disordered" evidence="16">
    <location>
        <begin position="523"/>
        <end position="569"/>
    </location>
</feature>
<evidence type="ECO:0000256" key="12">
    <source>
        <dbReference type="ARBA" id="ARBA00023136"/>
    </source>
</evidence>
<keyword evidence="15" id="KW-0676">Redox-active center</keyword>
<evidence type="ECO:0000256" key="6">
    <source>
        <dbReference type="ARBA" id="ARBA00022630"/>
    </source>
</evidence>
<keyword evidence="6" id="KW-0285">Flavoprotein</keyword>
<dbReference type="Pfam" id="PF04137">
    <property type="entry name" value="ERO1"/>
    <property type="match status" value="1"/>
</dbReference>
<keyword evidence="13" id="KW-1015">Disulfide bond</keyword>
<comment type="subcellular location">
    <subcellularLocation>
        <location evidence="2">Endoplasmic reticulum membrane</location>
        <topology evidence="2">Peripheral membrane protein</topology>
        <orientation evidence="2">Lumenal side</orientation>
    </subcellularLocation>
</comment>
<name>A0A077R2E1_9BASI</name>
<keyword evidence="14" id="KW-0325">Glycoprotein</keyword>
<dbReference type="EMBL" id="HG529563">
    <property type="protein sequence ID" value="CDI53002.1"/>
    <property type="molecule type" value="Genomic_DNA"/>
</dbReference>
<keyword evidence="7" id="KW-0732">Signal</keyword>
<evidence type="ECO:0000256" key="15">
    <source>
        <dbReference type="ARBA" id="ARBA00023284"/>
    </source>
</evidence>
<evidence type="ECO:0000256" key="11">
    <source>
        <dbReference type="ARBA" id="ARBA00023002"/>
    </source>
</evidence>
<keyword evidence="8" id="KW-0256">Endoplasmic reticulum</keyword>
<proteinExistence type="inferred from homology"/>
<comment type="cofactor">
    <cofactor evidence="1">
        <name>FAD</name>
        <dbReference type="ChEBI" id="CHEBI:57692"/>
    </cofactor>
</comment>
<dbReference type="PANTHER" id="PTHR12613">
    <property type="entry name" value="ERO1-RELATED"/>
    <property type="match status" value="1"/>
</dbReference>
<evidence type="ECO:0000256" key="14">
    <source>
        <dbReference type="ARBA" id="ARBA00023180"/>
    </source>
</evidence>
<evidence type="ECO:0000256" key="13">
    <source>
        <dbReference type="ARBA" id="ARBA00023157"/>
    </source>
</evidence>
<keyword evidence="11" id="KW-0560">Oxidoreductase</keyword>
<evidence type="ECO:0000256" key="10">
    <source>
        <dbReference type="ARBA" id="ARBA00022982"/>
    </source>
</evidence>
<dbReference type="GO" id="GO:0071949">
    <property type="term" value="F:FAD binding"/>
    <property type="evidence" value="ECO:0007669"/>
    <property type="project" value="InterPro"/>
</dbReference>
<dbReference type="SUPFAM" id="SSF110019">
    <property type="entry name" value="ERO1-like"/>
    <property type="match status" value="1"/>
</dbReference>
<dbReference type="GO" id="GO:0016972">
    <property type="term" value="F:thiol oxidase activity"/>
    <property type="evidence" value="ECO:0007669"/>
    <property type="project" value="InterPro"/>
</dbReference>
<dbReference type="AlphaFoldDB" id="A0A077R2E1"/>
<dbReference type="GO" id="GO:0005789">
    <property type="term" value="C:endoplasmic reticulum membrane"/>
    <property type="evidence" value="ECO:0007669"/>
    <property type="project" value="UniProtKB-SubCell"/>
</dbReference>
<feature type="compositionally biased region" description="Basic and acidic residues" evidence="16">
    <location>
        <begin position="524"/>
        <end position="559"/>
    </location>
</feature>
<dbReference type="GO" id="GO:0034975">
    <property type="term" value="P:protein folding in endoplasmic reticulum"/>
    <property type="evidence" value="ECO:0007669"/>
    <property type="project" value="InterPro"/>
</dbReference>
<keyword evidence="10" id="KW-0249">Electron transport</keyword>
<comment type="similarity">
    <text evidence="3">Belongs to the EROs family.</text>
</comment>
<dbReference type="GO" id="GO:0015035">
    <property type="term" value="F:protein-disulfide reductase activity"/>
    <property type="evidence" value="ECO:0007669"/>
    <property type="project" value="InterPro"/>
</dbReference>
<protein>
    <submittedName>
        <fullName evidence="17">Related to endoplasmic oxidoreductin 1</fullName>
    </submittedName>
</protein>